<sequence>MGVCKEWKHLIETSSNIQKHLFLLPDKRPRSLQKAFCNLCNATPTSWCLDCPPTAGIINDEKTVTTYSTWLAPGALASKDPEEVTWDRYTISKPKTKVLVHRRLLGDPWRKMFVTQPPRQEVSGSFTISSSVVEDPDGPFDEMDWRLDPNVSTDEMSWRVRNDAGVTVGDVVDECWVYFNMMTFDRPNAFIRSIEVSTGTVTDTDGAMINPDNEDMERFEGKGMLWYHIEEKNMEPVPDSWQLKAPRGVAKGKYPLPVKDSVYVEETNIEEPFIVELFAEGARIEEPSIGDPTMEAKPTPSRIFSPGLLESAKNGKPLSMALHCCRRFYSSSLIIVLVSWISSSAHLTA</sequence>
<evidence type="ECO:0000313" key="2">
    <source>
        <dbReference type="Proteomes" id="UP000809789"/>
    </source>
</evidence>
<proteinExistence type="predicted"/>
<accession>A0A8K0L9Y0</accession>
<dbReference type="EMBL" id="JAESVG020000002">
    <property type="protein sequence ID" value="KAG8630798.1"/>
    <property type="molecule type" value="Genomic_DNA"/>
</dbReference>
<comment type="caution">
    <text evidence="1">The sequence shown here is derived from an EMBL/GenBank/DDBJ whole genome shotgun (WGS) entry which is preliminary data.</text>
</comment>
<dbReference type="Proteomes" id="UP000809789">
    <property type="component" value="Unassembled WGS sequence"/>
</dbReference>
<organism evidence="1 2">
    <name type="scientific">Elsinoe batatas</name>
    <dbReference type="NCBI Taxonomy" id="2601811"/>
    <lineage>
        <taxon>Eukaryota</taxon>
        <taxon>Fungi</taxon>
        <taxon>Dikarya</taxon>
        <taxon>Ascomycota</taxon>
        <taxon>Pezizomycotina</taxon>
        <taxon>Dothideomycetes</taxon>
        <taxon>Dothideomycetidae</taxon>
        <taxon>Myriangiales</taxon>
        <taxon>Elsinoaceae</taxon>
        <taxon>Elsinoe</taxon>
    </lineage>
</organism>
<dbReference type="AlphaFoldDB" id="A0A8K0L9Y0"/>
<dbReference type="OrthoDB" id="3800738at2759"/>
<keyword evidence="2" id="KW-1185">Reference proteome</keyword>
<protein>
    <submittedName>
        <fullName evidence="1">Uncharacterized protein</fullName>
    </submittedName>
</protein>
<gene>
    <name evidence="1" type="ORF">KVT40_002417</name>
</gene>
<evidence type="ECO:0000313" key="1">
    <source>
        <dbReference type="EMBL" id="KAG8630798.1"/>
    </source>
</evidence>
<reference evidence="1" key="1">
    <citation type="submission" date="2021-07" db="EMBL/GenBank/DDBJ databases">
        <title>Elsinoe batatas strain:CRI-CJ2 Genome sequencing and assembly.</title>
        <authorList>
            <person name="Huang L."/>
        </authorList>
    </citation>
    <scope>NUCLEOTIDE SEQUENCE</scope>
    <source>
        <strain evidence="1">CRI-CJ2</strain>
    </source>
</reference>
<name>A0A8K0L9Y0_9PEZI</name>